<dbReference type="EMBL" id="KE504127">
    <property type="protein sequence ID" value="EPT04238.1"/>
    <property type="molecule type" value="Genomic_DNA"/>
</dbReference>
<dbReference type="SUPFAM" id="SSF48425">
    <property type="entry name" value="Sec7 domain"/>
    <property type="match status" value="1"/>
</dbReference>
<feature type="compositionally biased region" description="Low complexity" evidence="1">
    <location>
        <begin position="460"/>
        <end position="479"/>
    </location>
</feature>
<evidence type="ECO:0000259" key="2">
    <source>
        <dbReference type="PROSITE" id="PS50003"/>
    </source>
</evidence>
<feature type="region of interest" description="Disordered" evidence="1">
    <location>
        <begin position="46"/>
        <end position="133"/>
    </location>
</feature>
<dbReference type="GO" id="GO:0005085">
    <property type="term" value="F:guanyl-nucleotide exchange factor activity"/>
    <property type="evidence" value="ECO:0007669"/>
    <property type="project" value="InterPro"/>
</dbReference>
<feature type="region of interest" description="Disordered" evidence="1">
    <location>
        <begin position="1364"/>
        <end position="1387"/>
    </location>
</feature>
<feature type="compositionally biased region" description="Polar residues" evidence="1">
    <location>
        <begin position="1222"/>
        <end position="1232"/>
    </location>
</feature>
<dbReference type="HOGENOM" id="CLU_003769_0_0_1"/>
<dbReference type="InParanoid" id="S8EJ45"/>
<sequence length="1400" mass="153046">MEALPTTADAAPAPAPTTTTHFFSLPLWKRRGSHALSTVAPGARLSSDELGVVAQRSSSASGSTRNKALPPTPSASEENNHLSLSRAGSSREGRGTGTLGMGERLSADTEPSSGPSSFSQTALHSQMLGPSTSQPTVTLARAALGLGLPHVMPGSVSASSSTTDLHSIPIPPTPPDSHSPQSTMRRTKSFHPDVQALRRDTAAPDSARETRRTRGLSIGPFHFTSSEKGKERAVEPDPDVAYSSPPSKPLSRKSSFWSRKRVDSHESSPASRLTAEPSSRPSLPTLQPISPFYIDASMVRHQSRTPGPPTPRSAELRRRHSERTRPLTSRSEYFDTSHAPDMPSLPAATPRPHRTRRPKRPKTADSSTTSPRSEFFPDVPRVVTSSPPPFEKPLPPSDAPPPKPPPSPKSPTLSSPVSRPRSQTNPPLLHRLSMNLFGASPTSHTPYIAPNPLYDTPTYSEPLSASPSSSRDSRPSLSKRSLEIPKPHVEDESPEQYLYRLTEAVSKGEIATVLASSADPFHAKALRAYIEQFNFRGDPLDVAVRKLLMDVGLPRETQQIDRVIEAFASQYVQCNPGLYTSDDNPYILAFSLIMLHTDVFNKHNKRKMTKADYMKNTRLPGVPPEVLNCFYDNIVFAPFIFIEDPGDVNGGRGITPDAINARRMSVYNIPPTPGSSTLLGKGNKIDPYYLITRDLLDDLRVDVNSMVPPESPYVYRGSAGSWDEEELLRAFTLAPAIALSTDGLYYTTPLFGLSVASGPSGLQAPLTTGMASLGPYGMIASVRVTKVGLLHRKDDTVEGGRRAINRKWREWCVLLTGSHLLFFRDPSWAASIEAALASGGRHVTQPTTPQPDEYVSLKDCVAVFDRSYSKHPHTLRLVLPDGRHFLLQAQGEREMNEWISCVNYASAFKSVGVRMRALSMEYRDIELTGIAAAASHLREMQHRAVPISSRVHTWYGGLDLDLHSPSFASELSPSTSPPASAPIRKASISTEASSVVNESSAKLFKATFDQVKTELAASSRWSYETANGKPVGRPRTLSLESSTHRSPLVLLSPHSANDHSDECSRRPSRPDVIRKKLRDLDERIASAQTQLDTDMRLVRNLGVLTPFQRATRERVQGAVQGAAKRIMQARLDLEKLVCYRDVLADDLQAGERNWERTKRIALRAATDRLASQEQPRRMQRRPKTMSTVQAESDRLLASSSPLSIPHSASTSASAAPSAVSSHGRNSSVTADSFHSAQSSVEWQDLSPGSAALLDVNGVDEVHSFDSPMTSPMDPSHANGREYPFPDVHHPPQAHPMEARPSRESAMSSHRASDEGGHEKFYTALETQEEQAEEWNKTRAAKRVSLVKLPPDLRISVLFGTHGRSRSETISEATATAPSSPNTPETRTYGRTVETLSMLGM</sequence>
<dbReference type="SMART" id="SM00222">
    <property type="entry name" value="Sec7"/>
    <property type="match status" value="1"/>
</dbReference>
<feature type="region of interest" description="Disordered" evidence="1">
    <location>
        <begin position="458"/>
        <end position="492"/>
    </location>
</feature>
<dbReference type="Pfam" id="PF00169">
    <property type="entry name" value="PH"/>
    <property type="match status" value="1"/>
</dbReference>
<organism evidence="4 5">
    <name type="scientific">Fomitopsis schrenkii</name>
    <name type="common">Brown rot fungus</name>
    <dbReference type="NCBI Taxonomy" id="2126942"/>
    <lineage>
        <taxon>Eukaryota</taxon>
        <taxon>Fungi</taxon>
        <taxon>Dikarya</taxon>
        <taxon>Basidiomycota</taxon>
        <taxon>Agaricomycotina</taxon>
        <taxon>Agaricomycetes</taxon>
        <taxon>Polyporales</taxon>
        <taxon>Fomitopsis</taxon>
    </lineage>
</organism>
<dbReference type="InterPro" id="IPR000904">
    <property type="entry name" value="Sec7_dom"/>
</dbReference>
<protein>
    <recommendedName>
        <fullName evidence="6">SEC7 domain-containing protein</fullName>
    </recommendedName>
</protein>
<dbReference type="Proteomes" id="UP000015241">
    <property type="component" value="Unassembled WGS sequence"/>
</dbReference>
<feature type="compositionally biased region" description="Pro residues" evidence="1">
    <location>
        <begin position="386"/>
        <end position="409"/>
    </location>
</feature>
<feature type="compositionally biased region" description="Basic and acidic residues" evidence="1">
    <location>
        <begin position="225"/>
        <end position="235"/>
    </location>
</feature>
<proteinExistence type="predicted"/>
<feature type="compositionally biased region" description="Basic and acidic residues" evidence="1">
    <location>
        <begin position="480"/>
        <end position="491"/>
    </location>
</feature>
<dbReference type="SMART" id="SM00233">
    <property type="entry name" value="PH"/>
    <property type="match status" value="1"/>
</dbReference>
<feature type="region of interest" description="Disordered" evidence="1">
    <location>
        <begin position="1165"/>
        <end position="1232"/>
    </location>
</feature>
<evidence type="ECO:0008006" key="6">
    <source>
        <dbReference type="Google" id="ProtNLM"/>
    </source>
</evidence>
<dbReference type="Gene3D" id="1.10.1000.11">
    <property type="entry name" value="Arf Nucleotide-binding Site Opener,domain 2"/>
    <property type="match status" value="1"/>
</dbReference>
<dbReference type="eggNOG" id="KOG0929">
    <property type="taxonomic scope" value="Eukaryota"/>
</dbReference>
<feature type="compositionally biased region" description="Polar residues" evidence="1">
    <location>
        <begin position="109"/>
        <end position="133"/>
    </location>
</feature>
<feature type="compositionally biased region" description="Polar residues" evidence="1">
    <location>
        <begin position="156"/>
        <end position="165"/>
    </location>
</feature>
<evidence type="ECO:0000259" key="3">
    <source>
        <dbReference type="PROSITE" id="PS50190"/>
    </source>
</evidence>
<dbReference type="OrthoDB" id="430364at2759"/>
<dbReference type="PANTHER" id="PTHR10663">
    <property type="entry name" value="GUANYL-NUCLEOTIDE EXCHANGE FACTOR"/>
    <property type="match status" value="1"/>
</dbReference>
<feature type="compositionally biased region" description="Polar residues" evidence="1">
    <location>
        <begin position="74"/>
        <end position="88"/>
    </location>
</feature>
<evidence type="ECO:0000313" key="4">
    <source>
        <dbReference type="EMBL" id="EPT04238.1"/>
    </source>
</evidence>
<dbReference type="InterPro" id="IPR011993">
    <property type="entry name" value="PH-like_dom_sf"/>
</dbReference>
<dbReference type="InterPro" id="IPR035999">
    <property type="entry name" value="Sec7_dom_sf"/>
</dbReference>
<evidence type="ECO:0000313" key="5">
    <source>
        <dbReference type="Proteomes" id="UP000015241"/>
    </source>
</evidence>
<feature type="domain" description="SEC7" evidence="3">
    <location>
        <begin position="434"/>
        <end position="637"/>
    </location>
</feature>
<name>S8EJ45_FOMSC</name>
<dbReference type="PROSITE" id="PS50190">
    <property type="entry name" value="SEC7"/>
    <property type="match status" value="1"/>
</dbReference>
<feature type="region of interest" description="Disordered" evidence="1">
    <location>
        <begin position="1263"/>
        <end position="1315"/>
    </location>
</feature>
<feature type="compositionally biased region" description="Low complexity" evidence="1">
    <location>
        <begin position="1195"/>
        <end position="1221"/>
    </location>
</feature>
<dbReference type="InterPro" id="IPR023394">
    <property type="entry name" value="Sec7_C_sf"/>
</dbReference>
<feature type="compositionally biased region" description="Polar residues" evidence="1">
    <location>
        <begin position="1367"/>
        <end position="1385"/>
    </location>
</feature>
<evidence type="ECO:0000256" key="1">
    <source>
        <dbReference type="SAM" id="MobiDB-lite"/>
    </source>
</evidence>
<feature type="region of interest" description="Disordered" evidence="1">
    <location>
        <begin position="154"/>
        <end position="428"/>
    </location>
</feature>
<dbReference type="PROSITE" id="PS50003">
    <property type="entry name" value="PH_DOMAIN"/>
    <property type="match status" value="1"/>
</dbReference>
<dbReference type="InterPro" id="IPR001849">
    <property type="entry name" value="PH_domain"/>
</dbReference>
<accession>S8EJ45</accession>
<feature type="compositionally biased region" description="Polar residues" evidence="1">
    <location>
        <begin position="267"/>
        <end position="288"/>
    </location>
</feature>
<dbReference type="CDD" id="cd00171">
    <property type="entry name" value="Sec7"/>
    <property type="match status" value="1"/>
</dbReference>
<reference evidence="4 5" key="1">
    <citation type="journal article" date="2012" name="Science">
        <title>The Paleozoic origin of enzymatic lignin decomposition reconstructed from 31 fungal genomes.</title>
        <authorList>
            <person name="Floudas D."/>
            <person name="Binder M."/>
            <person name="Riley R."/>
            <person name="Barry K."/>
            <person name="Blanchette R.A."/>
            <person name="Henrissat B."/>
            <person name="Martinez A.T."/>
            <person name="Otillar R."/>
            <person name="Spatafora J.W."/>
            <person name="Yadav J.S."/>
            <person name="Aerts A."/>
            <person name="Benoit I."/>
            <person name="Boyd A."/>
            <person name="Carlson A."/>
            <person name="Copeland A."/>
            <person name="Coutinho P.M."/>
            <person name="de Vries R.P."/>
            <person name="Ferreira P."/>
            <person name="Findley K."/>
            <person name="Foster B."/>
            <person name="Gaskell J."/>
            <person name="Glotzer D."/>
            <person name="Gorecki P."/>
            <person name="Heitman J."/>
            <person name="Hesse C."/>
            <person name="Hori C."/>
            <person name="Igarashi K."/>
            <person name="Jurgens J.A."/>
            <person name="Kallen N."/>
            <person name="Kersten P."/>
            <person name="Kohler A."/>
            <person name="Kuees U."/>
            <person name="Kumar T.K.A."/>
            <person name="Kuo A."/>
            <person name="LaButti K."/>
            <person name="Larrondo L.F."/>
            <person name="Lindquist E."/>
            <person name="Ling A."/>
            <person name="Lombard V."/>
            <person name="Lucas S."/>
            <person name="Lundell T."/>
            <person name="Martin R."/>
            <person name="McLaughlin D.J."/>
            <person name="Morgenstern I."/>
            <person name="Morin E."/>
            <person name="Murat C."/>
            <person name="Nagy L.G."/>
            <person name="Nolan M."/>
            <person name="Ohm R.A."/>
            <person name="Patyshakuliyeva A."/>
            <person name="Rokas A."/>
            <person name="Ruiz-Duenas F.J."/>
            <person name="Sabat G."/>
            <person name="Salamov A."/>
            <person name="Samejima M."/>
            <person name="Schmutz J."/>
            <person name="Slot J.C."/>
            <person name="St John F."/>
            <person name="Stenlid J."/>
            <person name="Sun H."/>
            <person name="Sun S."/>
            <person name="Syed K."/>
            <person name="Tsang A."/>
            <person name="Wiebenga A."/>
            <person name="Young D."/>
            <person name="Pisabarro A."/>
            <person name="Eastwood D.C."/>
            <person name="Martin F."/>
            <person name="Cullen D."/>
            <person name="Grigoriev I.V."/>
            <person name="Hibbett D.S."/>
        </authorList>
    </citation>
    <scope>NUCLEOTIDE SEQUENCE</scope>
    <source>
        <strain evidence="5">FP-58527</strain>
    </source>
</reference>
<dbReference type="STRING" id="743788.S8EJ45"/>
<dbReference type="PANTHER" id="PTHR10663:SF405">
    <property type="entry name" value="ARF GUANINE NUCLEOTIDE EXCHANGE FACTOR SYT1"/>
    <property type="match status" value="1"/>
</dbReference>
<dbReference type="Pfam" id="PF01369">
    <property type="entry name" value="Sec7"/>
    <property type="match status" value="1"/>
</dbReference>
<feature type="domain" description="PH" evidence="2">
    <location>
        <begin position="783"/>
        <end position="907"/>
    </location>
</feature>
<keyword evidence="5" id="KW-1185">Reference proteome</keyword>
<gene>
    <name evidence="4" type="ORF">FOMPIDRAFT_1157267</name>
</gene>
<feature type="compositionally biased region" description="Basic residues" evidence="1">
    <location>
        <begin position="351"/>
        <end position="361"/>
    </location>
</feature>
<dbReference type="SUPFAM" id="SSF50729">
    <property type="entry name" value="PH domain-like"/>
    <property type="match status" value="1"/>
</dbReference>
<dbReference type="Gene3D" id="2.30.29.30">
    <property type="entry name" value="Pleckstrin-homology domain (PH domain)/Phosphotyrosine-binding domain (PTB)"/>
    <property type="match status" value="1"/>
</dbReference>
<dbReference type="GO" id="GO:0032012">
    <property type="term" value="P:regulation of ARF protein signal transduction"/>
    <property type="evidence" value="ECO:0007669"/>
    <property type="project" value="InterPro"/>
</dbReference>
<feature type="compositionally biased region" description="Polar residues" evidence="1">
    <location>
        <begin position="55"/>
        <end position="66"/>
    </location>
</feature>
<feature type="compositionally biased region" description="Basic and acidic residues" evidence="1">
    <location>
        <begin position="196"/>
        <end position="212"/>
    </location>
</feature>